<dbReference type="RefSeq" id="XP_009052066.1">
    <property type="nucleotide sequence ID" value="XM_009053818.1"/>
</dbReference>
<dbReference type="Gene3D" id="1.25.40.20">
    <property type="entry name" value="Ankyrin repeat-containing domain"/>
    <property type="match status" value="1"/>
</dbReference>
<dbReference type="CTD" id="20248654"/>
<evidence type="ECO:0000256" key="3">
    <source>
        <dbReference type="PROSITE-ProRule" id="PRU00023"/>
    </source>
</evidence>
<dbReference type="PROSITE" id="PS50088">
    <property type="entry name" value="ANK_REPEAT"/>
    <property type="match status" value="1"/>
</dbReference>
<evidence type="ECO:0000313" key="4">
    <source>
        <dbReference type="EMBL" id="ESO97483.1"/>
    </source>
</evidence>
<organism evidence="4 5">
    <name type="scientific">Lottia gigantea</name>
    <name type="common">Giant owl limpet</name>
    <dbReference type="NCBI Taxonomy" id="225164"/>
    <lineage>
        <taxon>Eukaryota</taxon>
        <taxon>Metazoa</taxon>
        <taxon>Spiralia</taxon>
        <taxon>Lophotrochozoa</taxon>
        <taxon>Mollusca</taxon>
        <taxon>Gastropoda</taxon>
        <taxon>Patellogastropoda</taxon>
        <taxon>Lottioidea</taxon>
        <taxon>Lottiidae</taxon>
        <taxon>Lottia</taxon>
    </lineage>
</organism>
<evidence type="ECO:0000313" key="5">
    <source>
        <dbReference type="Proteomes" id="UP000030746"/>
    </source>
</evidence>
<proteinExistence type="predicted"/>
<feature type="repeat" description="ANK" evidence="3">
    <location>
        <begin position="128"/>
        <end position="160"/>
    </location>
</feature>
<keyword evidence="5" id="KW-1185">Reference proteome</keyword>
<dbReference type="STRING" id="225164.V4A0Z1"/>
<gene>
    <name evidence="4" type="ORF">LOTGIDRAFT_231635</name>
</gene>
<dbReference type="SMART" id="SM00248">
    <property type="entry name" value="ANK"/>
    <property type="match status" value="2"/>
</dbReference>
<dbReference type="KEGG" id="lgi:LOTGIDRAFT_231635"/>
<dbReference type="OrthoDB" id="6082996at2759"/>
<dbReference type="InterPro" id="IPR036770">
    <property type="entry name" value="Ankyrin_rpt-contain_sf"/>
</dbReference>
<dbReference type="GeneID" id="20248654"/>
<keyword evidence="2 3" id="KW-0040">ANK repeat</keyword>
<dbReference type="Pfam" id="PF12796">
    <property type="entry name" value="Ank_2"/>
    <property type="match status" value="1"/>
</dbReference>
<dbReference type="SUPFAM" id="SSF48403">
    <property type="entry name" value="Ankyrin repeat"/>
    <property type="match status" value="1"/>
</dbReference>
<accession>V4A0Z1</accession>
<protein>
    <recommendedName>
        <fullName evidence="6">SOCS box domain-containing protein</fullName>
    </recommendedName>
</protein>
<evidence type="ECO:0000256" key="2">
    <source>
        <dbReference type="ARBA" id="ARBA00023043"/>
    </source>
</evidence>
<dbReference type="PANTHER" id="PTHR24198:SF165">
    <property type="entry name" value="ANKYRIN REPEAT-CONTAINING PROTEIN-RELATED"/>
    <property type="match status" value="1"/>
</dbReference>
<dbReference type="PROSITE" id="PS50297">
    <property type="entry name" value="ANK_REP_REGION"/>
    <property type="match status" value="1"/>
</dbReference>
<dbReference type="OMA" id="CVELLKC"/>
<dbReference type="InterPro" id="IPR002110">
    <property type="entry name" value="Ankyrin_rpt"/>
</dbReference>
<dbReference type="Proteomes" id="UP000030746">
    <property type="component" value="Unassembled WGS sequence"/>
</dbReference>
<evidence type="ECO:0008006" key="6">
    <source>
        <dbReference type="Google" id="ProtNLM"/>
    </source>
</evidence>
<evidence type="ECO:0000256" key="1">
    <source>
        <dbReference type="ARBA" id="ARBA00022737"/>
    </source>
</evidence>
<keyword evidence="1" id="KW-0677">Repeat</keyword>
<name>V4A0Z1_LOTGI</name>
<dbReference type="EMBL" id="KB201305">
    <property type="protein sequence ID" value="ESO97483.1"/>
    <property type="molecule type" value="Genomic_DNA"/>
</dbReference>
<sequence>MVMFKFLNAVRSHLSVKEIEHYRLGVMVNDSESLENFTEFAEEDEILYPPLEALRFAIMYSHLEYARFLLQSYGGAVLQKNLCCPLLLLAVRLNDEPMVILICQYSAKVSEKTGINYLNSQGCELMESGKTALHTAAELGFVGCTRILLQYGADSSFKDCEGLTPLNRALQKFKPSYNVFLCVLELIKCERQLSTDVLQKVQSLHDIHHAKYKCDQCHRIPTGQCPTPLIRLCRNSLLEHLGPRLSLSFPKLCLLLPSPVLRYINLECDD</sequence>
<dbReference type="AlphaFoldDB" id="V4A0Z1"/>
<dbReference type="PANTHER" id="PTHR24198">
    <property type="entry name" value="ANKYRIN REPEAT AND PROTEIN KINASE DOMAIN-CONTAINING PROTEIN"/>
    <property type="match status" value="1"/>
</dbReference>
<reference evidence="4 5" key="1">
    <citation type="journal article" date="2013" name="Nature">
        <title>Insights into bilaterian evolution from three spiralian genomes.</title>
        <authorList>
            <person name="Simakov O."/>
            <person name="Marletaz F."/>
            <person name="Cho S.J."/>
            <person name="Edsinger-Gonzales E."/>
            <person name="Havlak P."/>
            <person name="Hellsten U."/>
            <person name="Kuo D.H."/>
            <person name="Larsson T."/>
            <person name="Lv J."/>
            <person name="Arendt D."/>
            <person name="Savage R."/>
            <person name="Osoegawa K."/>
            <person name="de Jong P."/>
            <person name="Grimwood J."/>
            <person name="Chapman J.A."/>
            <person name="Shapiro H."/>
            <person name="Aerts A."/>
            <person name="Otillar R.P."/>
            <person name="Terry A.Y."/>
            <person name="Boore J.L."/>
            <person name="Grigoriev I.V."/>
            <person name="Lindberg D.R."/>
            <person name="Seaver E.C."/>
            <person name="Weisblat D.A."/>
            <person name="Putnam N.H."/>
            <person name="Rokhsar D.S."/>
        </authorList>
    </citation>
    <scope>NUCLEOTIDE SEQUENCE [LARGE SCALE GENOMIC DNA]</scope>
</reference>
<dbReference type="HOGENOM" id="CLU_1031669_0_0_1"/>